<feature type="transmembrane region" description="Helical" evidence="1">
    <location>
        <begin position="12"/>
        <end position="33"/>
    </location>
</feature>
<dbReference type="Proteomes" id="UP001596425">
    <property type="component" value="Unassembled WGS sequence"/>
</dbReference>
<dbReference type="InterPro" id="IPR032092">
    <property type="entry name" value="PilW"/>
</dbReference>
<dbReference type="Pfam" id="PF07963">
    <property type="entry name" value="N_methyl"/>
    <property type="match status" value="1"/>
</dbReference>
<evidence type="ECO:0000313" key="3">
    <source>
        <dbReference type="Proteomes" id="UP001596425"/>
    </source>
</evidence>
<dbReference type="Pfam" id="PF16074">
    <property type="entry name" value="PilW"/>
    <property type="match status" value="1"/>
</dbReference>
<keyword evidence="1" id="KW-0812">Transmembrane</keyword>
<name>A0ABW1YSM1_9GAMM</name>
<keyword evidence="1" id="KW-1133">Transmembrane helix</keyword>
<dbReference type="NCBIfam" id="TIGR02532">
    <property type="entry name" value="IV_pilin_GFxxxE"/>
    <property type="match status" value="1"/>
</dbReference>
<evidence type="ECO:0000256" key="1">
    <source>
        <dbReference type="SAM" id="Phobius"/>
    </source>
</evidence>
<comment type="caution">
    <text evidence="2">The sequence shown here is derived from an EMBL/GenBank/DDBJ whole genome shotgun (WGS) entry which is preliminary data.</text>
</comment>
<proteinExistence type="predicted"/>
<keyword evidence="3" id="KW-1185">Reference proteome</keyword>
<dbReference type="EMBL" id="JBHSVR010000001">
    <property type="protein sequence ID" value="MFC6634567.1"/>
    <property type="molecule type" value="Genomic_DNA"/>
</dbReference>
<organism evidence="2 3">
    <name type="scientific">Microbulbifer taiwanensis</name>
    <dbReference type="NCBI Taxonomy" id="986746"/>
    <lineage>
        <taxon>Bacteria</taxon>
        <taxon>Pseudomonadati</taxon>
        <taxon>Pseudomonadota</taxon>
        <taxon>Gammaproteobacteria</taxon>
        <taxon>Cellvibrionales</taxon>
        <taxon>Microbulbiferaceae</taxon>
        <taxon>Microbulbifer</taxon>
    </lineage>
</organism>
<dbReference type="InterPro" id="IPR012902">
    <property type="entry name" value="N_methyl_site"/>
</dbReference>
<evidence type="ECO:0000313" key="2">
    <source>
        <dbReference type="EMBL" id="MFC6634567.1"/>
    </source>
</evidence>
<dbReference type="PROSITE" id="PS00409">
    <property type="entry name" value="PROKAR_NTER_METHYL"/>
    <property type="match status" value="1"/>
</dbReference>
<accession>A0ABW1YSM1</accession>
<gene>
    <name evidence="2" type="ORF">ACFQBM_14840</name>
</gene>
<dbReference type="RefSeq" id="WP_193194439.1">
    <property type="nucleotide sequence ID" value="NZ_JACZFR010000060.1"/>
</dbReference>
<keyword evidence="1" id="KW-0472">Membrane</keyword>
<reference evidence="3" key="1">
    <citation type="journal article" date="2019" name="Int. J. Syst. Evol. Microbiol.">
        <title>The Global Catalogue of Microorganisms (GCM) 10K type strain sequencing project: providing services to taxonomists for standard genome sequencing and annotation.</title>
        <authorList>
            <consortium name="The Broad Institute Genomics Platform"/>
            <consortium name="The Broad Institute Genome Sequencing Center for Infectious Disease"/>
            <person name="Wu L."/>
            <person name="Ma J."/>
        </authorList>
    </citation>
    <scope>NUCLEOTIDE SEQUENCE [LARGE SCALE GENOMIC DNA]</scope>
    <source>
        <strain evidence="3">CGMCC 1.13718</strain>
    </source>
</reference>
<protein>
    <submittedName>
        <fullName evidence="2">PilW family protein</fullName>
    </submittedName>
</protein>
<sequence>MQQISQQRGLSLIELMIGILLSSVLLLGVLQIFQSNSDTMRMQTAFSRVQESGRFAVDLLSREIRSADYWGCAPDLDSIENHLSAGSGFFASVGADGVQGVNDAKSSEKVDSVDVVDGTDILILSGAVDACGGAGRMVDPTDSSAYDLEVSSNCPVKKGQVVLVSNCKAGDVMVISAVNGDLGSGNRTIEHDTGAISGSTMTNTSSTLAQGYGADSKILLPYQRTYFIAESATGTNSLFVSDEDSNTQELVPGIEDMQVSYGRDTTGNGVVNTWLDASSDLGVMEDITAIKLQLLVASEGNASVDSQKITTLDGTETTYTDGRLRKLYVATVKVRNRGEL</sequence>